<dbReference type="EMBL" id="CP010407">
    <property type="protein sequence ID" value="AJF69108.1"/>
    <property type="molecule type" value="Genomic_DNA"/>
</dbReference>
<evidence type="ECO:0000313" key="2">
    <source>
        <dbReference type="Proteomes" id="UP000031774"/>
    </source>
</evidence>
<dbReference type="HOGENOM" id="CLU_2221838_0_0_11"/>
<proteinExistence type="predicted"/>
<reference evidence="1 2" key="1">
    <citation type="submission" date="2014-12" db="EMBL/GenBank/DDBJ databases">
        <title>Complete genome sequence of Streptomyces vietnamensis strain GIMV4.0001, a genetic manipulable producer of the benzoisochromanequinone antibiotic granaticin.</title>
        <authorList>
            <person name="Deng M.R."/>
            <person name="Guo J."/>
            <person name="Ma L.Y."/>
            <person name="Feng G.D."/>
            <person name="Mo C.Y."/>
            <person name="Zhu H.H."/>
        </authorList>
    </citation>
    <scope>NUCLEOTIDE SEQUENCE [LARGE SCALE GENOMIC DNA]</scope>
    <source>
        <strain evidence="2">GIMV4.0001</strain>
    </source>
</reference>
<gene>
    <name evidence="1" type="ORF">SVTN_37250</name>
</gene>
<protein>
    <submittedName>
        <fullName evidence="1">Uncharacterized protein</fullName>
    </submittedName>
</protein>
<organism evidence="1 2">
    <name type="scientific">Streptomyces vietnamensis</name>
    <dbReference type="NCBI Taxonomy" id="362257"/>
    <lineage>
        <taxon>Bacteria</taxon>
        <taxon>Bacillati</taxon>
        <taxon>Actinomycetota</taxon>
        <taxon>Actinomycetes</taxon>
        <taxon>Kitasatosporales</taxon>
        <taxon>Streptomycetaceae</taxon>
        <taxon>Streptomyces</taxon>
    </lineage>
</organism>
<accession>A0A0B5IHF5</accession>
<keyword evidence="2" id="KW-1185">Reference proteome</keyword>
<dbReference type="AlphaFoldDB" id="A0A0B5IHF5"/>
<name>A0A0B5IHF5_9ACTN</name>
<evidence type="ECO:0000313" key="1">
    <source>
        <dbReference type="EMBL" id="AJF69108.1"/>
    </source>
</evidence>
<dbReference type="KEGG" id="svt:SVTN_37250"/>
<dbReference type="Proteomes" id="UP000031774">
    <property type="component" value="Chromosome"/>
</dbReference>
<sequence>MSVTLTAAMYGQMVNPTASGLPAGGTAAFSLAPVTAGEPSALTPETTAATVCGTYRIAVDGASASAGHMAILSPTVTGGATRCTAARWVSSSVCTGGRQVSHRATP</sequence>